<dbReference type="EMBL" id="OD565895">
    <property type="protein sequence ID" value="CAD7442893.1"/>
    <property type="molecule type" value="Genomic_DNA"/>
</dbReference>
<feature type="domain" description="Transferrin-like" evidence="2">
    <location>
        <begin position="178"/>
        <end position="222"/>
    </location>
</feature>
<dbReference type="SUPFAM" id="SSF53850">
    <property type="entry name" value="Periplasmic binding protein-like II"/>
    <property type="match status" value="1"/>
</dbReference>
<dbReference type="InterPro" id="IPR018195">
    <property type="entry name" value="Transferrin_Fe_BS"/>
</dbReference>
<dbReference type="Gene3D" id="3.40.190.10">
    <property type="entry name" value="Periplasmic binding protein-like II"/>
    <property type="match status" value="1"/>
</dbReference>
<proteinExistence type="predicted"/>
<gene>
    <name evidence="3" type="ORF">TBIB3V08_LOCUS5312</name>
</gene>
<accession>A0A7R9I299</accession>
<dbReference type="GO" id="GO:0005576">
    <property type="term" value="C:extracellular region"/>
    <property type="evidence" value="ECO:0007669"/>
    <property type="project" value="InterPro"/>
</dbReference>
<evidence type="ECO:0000313" key="3">
    <source>
        <dbReference type="EMBL" id="CAD7442893.1"/>
    </source>
</evidence>
<keyword evidence="1" id="KW-0677">Repeat</keyword>
<reference evidence="3" key="1">
    <citation type="submission" date="2020-11" db="EMBL/GenBank/DDBJ databases">
        <authorList>
            <person name="Tran Van P."/>
        </authorList>
    </citation>
    <scope>NUCLEOTIDE SEQUENCE</scope>
</reference>
<dbReference type="PROSITE" id="PS00205">
    <property type="entry name" value="TRANSFERRIN_LIKE_1"/>
    <property type="match status" value="1"/>
</dbReference>
<dbReference type="InterPro" id="IPR001156">
    <property type="entry name" value="Transferrin-like_dom"/>
</dbReference>
<protein>
    <recommendedName>
        <fullName evidence="2">Transferrin-like domain-containing protein</fullName>
    </recommendedName>
</protein>
<name>A0A7R9I299_9NEOP</name>
<evidence type="ECO:0000259" key="2">
    <source>
        <dbReference type="Pfam" id="PF00405"/>
    </source>
</evidence>
<sequence>MLRELVYPKKRKRSVPVIMLKVSWYTSDRNFLKQTVTVVVAVERRFTTSVLQNLDVPRTGSGCVVGLLSRNCTRICMESGKLFWKNNLSTANRDSNLDLPIIGSLVYCKSRALNHVVIEAGQLSVRRPEMVVWCTISIEEQWKCQNFSQAIERDFALFGNDEMRLNCTKDQFQCPGRQKFYHAVAVVKKGGTMADVRSLHDLRGKRACFAEVGTLAGWVIPIFMDL</sequence>
<dbReference type="Pfam" id="PF00405">
    <property type="entry name" value="Transferrin"/>
    <property type="match status" value="1"/>
</dbReference>
<evidence type="ECO:0000256" key="1">
    <source>
        <dbReference type="ARBA" id="ARBA00022737"/>
    </source>
</evidence>
<organism evidence="3">
    <name type="scientific">Timema bartmani</name>
    <dbReference type="NCBI Taxonomy" id="61472"/>
    <lineage>
        <taxon>Eukaryota</taxon>
        <taxon>Metazoa</taxon>
        <taxon>Ecdysozoa</taxon>
        <taxon>Arthropoda</taxon>
        <taxon>Hexapoda</taxon>
        <taxon>Insecta</taxon>
        <taxon>Pterygota</taxon>
        <taxon>Neoptera</taxon>
        <taxon>Polyneoptera</taxon>
        <taxon>Phasmatodea</taxon>
        <taxon>Timematodea</taxon>
        <taxon>Timematoidea</taxon>
        <taxon>Timematidae</taxon>
        <taxon>Timema</taxon>
    </lineage>
</organism>
<dbReference type="AlphaFoldDB" id="A0A7R9I299"/>